<proteinExistence type="predicted"/>
<gene>
    <name evidence="1" type="ORF">LLUC06_0408</name>
</gene>
<name>A0A1V0NZC0_LACLL</name>
<dbReference type="Gene3D" id="3.30.1490.390">
    <property type="match status" value="1"/>
</dbReference>
<protein>
    <submittedName>
        <fullName evidence="1">DUF4649 family protein</fullName>
    </submittedName>
</protein>
<dbReference type="EMBL" id="CP015902">
    <property type="protein sequence ID" value="ARE19955.1"/>
    <property type="molecule type" value="Genomic_DNA"/>
</dbReference>
<reference evidence="1 2" key="1">
    <citation type="journal article" date="2017" name="BMC Genomics">
        <title>Comparative and functional genomics of the Lactococcus lactis taxon; insights into evolution and niche adaptation.</title>
        <authorList>
            <person name="Kelleher P."/>
            <person name="Bottacini F."/>
            <person name="Mahony J."/>
            <person name="Kilcawley K.N."/>
            <person name="van Sinderen D."/>
        </authorList>
    </citation>
    <scope>NUCLEOTIDE SEQUENCE [LARGE SCALE GENOMIC DNA]</scope>
    <source>
        <strain evidence="1 2">UC06</strain>
    </source>
</reference>
<accession>A0A1V0NZC0</accession>
<organism evidence="1 2">
    <name type="scientific">Lactococcus lactis subsp. lactis</name>
    <name type="common">Streptococcus lactis</name>
    <dbReference type="NCBI Taxonomy" id="1360"/>
    <lineage>
        <taxon>Bacteria</taxon>
        <taxon>Bacillati</taxon>
        <taxon>Bacillota</taxon>
        <taxon>Bacilli</taxon>
        <taxon>Lactobacillales</taxon>
        <taxon>Streptococcaceae</taxon>
        <taxon>Lactococcus</taxon>
    </lineage>
</organism>
<evidence type="ECO:0000313" key="1">
    <source>
        <dbReference type="EMBL" id="ARE19955.1"/>
    </source>
</evidence>
<dbReference type="RefSeq" id="WP_081213367.1">
    <property type="nucleotide sequence ID" value="NZ_CP015902.2"/>
</dbReference>
<dbReference type="Proteomes" id="UP000192095">
    <property type="component" value="Chromosome"/>
</dbReference>
<dbReference type="Pfam" id="PF15507">
    <property type="entry name" value="DUF4649"/>
    <property type="match status" value="1"/>
</dbReference>
<dbReference type="InterPro" id="IPR027879">
    <property type="entry name" value="DUF4649"/>
</dbReference>
<evidence type="ECO:0000313" key="2">
    <source>
        <dbReference type="Proteomes" id="UP000192095"/>
    </source>
</evidence>
<sequence length="81" mass="9300">MMKLIGKLQNGMTFTEEFDGVNDFLALQQSDYNAIADEIEVVEVKIADEVLDFKGNMGQLYYELMKINKKLLTVLLVTFFI</sequence>
<dbReference type="AlphaFoldDB" id="A0A1V0NZC0"/>